<name>A0A9X1S8T6_9MICC</name>
<protein>
    <submittedName>
        <fullName evidence="4">CDP-alcohol phosphatidyltransferase family protein</fullName>
    </submittedName>
</protein>
<evidence type="ECO:0000313" key="5">
    <source>
        <dbReference type="EMBL" id="UON93014.1"/>
    </source>
</evidence>
<evidence type="ECO:0000256" key="3">
    <source>
        <dbReference type="SAM" id="Phobius"/>
    </source>
</evidence>
<reference evidence="4" key="1">
    <citation type="submission" date="2021-10" db="EMBL/GenBank/DDBJ databases">
        <title>Novel species in genus Arthrobacter.</title>
        <authorList>
            <person name="Liu Y."/>
        </authorList>
    </citation>
    <scope>NUCLEOTIDE SEQUENCE</scope>
    <source>
        <strain evidence="6">zg-Y462</strain>
        <strain evidence="4">Zg-Y462</strain>
    </source>
</reference>
<comment type="similarity">
    <text evidence="2">Belongs to the CDP-alcohol phosphatidyltransferase class-I family.</text>
</comment>
<dbReference type="Proteomes" id="UP000829758">
    <property type="component" value="Chromosome"/>
</dbReference>
<proteinExistence type="inferred from homology"/>
<evidence type="ECO:0000313" key="6">
    <source>
        <dbReference type="Proteomes" id="UP000829758"/>
    </source>
</evidence>
<accession>A0A9X1S8T6</accession>
<dbReference type="InterPro" id="IPR000462">
    <property type="entry name" value="CDP-OH_P_trans"/>
</dbReference>
<organism evidence="4 7">
    <name type="scientific">Arthrobacter zhangbolii</name>
    <dbReference type="NCBI Taxonomy" id="2886936"/>
    <lineage>
        <taxon>Bacteria</taxon>
        <taxon>Bacillati</taxon>
        <taxon>Actinomycetota</taxon>
        <taxon>Actinomycetes</taxon>
        <taxon>Micrococcales</taxon>
        <taxon>Micrococcaceae</taxon>
        <taxon>Arthrobacter</taxon>
    </lineage>
</organism>
<feature type="transmembrane region" description="Helical" evidence="3">
    <location>
        <begin position="80"/>
        <end position="98"/>
    </location>
</feature>
<dbReference type="InterPro" id="IPR048254">
    <property type="entry name" value="CDP_ALCOHOL_P_TRANSF_CS"/>
</dbReference>
<evidence type="ECO:0000256" key="1">
    <source>
        <dbReference type="ARBA" id="ARBA00022679"/>
    </source>
</evidence>
<keyword evidence="3" id="KW-0472">Membrane</keyword>
<dbReference type="AlphaFoldDB" id="A0A9X1S8T6"/>
<dbReference type="GO" id="GO:0016020">
    <property type="term" value="C:membrane"/>
    <property type="evidence" value="ECO:0007669"/>
    <property type="project" value="InterPro"/>
</dbReference>
<keyword evidence="1 2" id="KW-0808">Transferase</keyword>
<feature type="transmembrane region" description="Helical" evidence="3">
    <location>
        <begin position="218"/>
        <end position="236"/>
    </location>
</feature>
<feature type="transmembrane region" description="Helical" evidence="3">
    <location>
        <begin position="145"/>
        <end position="168"/>
    </location>
</feature>
<dbReference type="Proteomes" id="UP001155145">
    <property type="component" value="Unassembled WGS sequence"/>
</dbReference>
<dbReference type="Pfam" id="PF01066">
    <property type="entry name" value="CDP-OH_P_transf"/>
    <property type="match status" value="1"/>
</dbReference>
<sequence>MAARTSAGPGYRDAVARLSTAQKTSKGAPAYSRYINRRLGRYLAALAHQTGLRPNQVTAISAVCTFSGIATAVLAGPGPLAAIVIPALLILGYALDSADGQLARLTGGGSPAGEWLDHTVDAFKVGSIHLAVLVCWWRFFPLETAWLLVPLIFQVAATVHFVSTLLMDQLRRGNRAHHGTLVAGDGHSSALYSLAVVPTDFGLMCLVFFLFAWPAAFVGVYSALCAATVAFLLLALRKWYREVKAWN</sequence>
<evidence type="ECO:0000313" key="4">
    <source>
        <dbReference type="EMBL" id="MCC3272965.1"/>
    </source>
</evidence>
<keyword evidence="3" id="KW-0812">Transmembrane</keyword>
<keyword evidence="3" id="KW-1133">Transmembrane helix</keyword>
<dbReference type="GO" id="GO:0008654">
    <property type="term" value="P:phospholipid biosynthetic process"/>
    <property type="evidence" value="ECO:0007669"/>
    <property type="project" value="InterPro"/>
</dbReference>
<dbReference type="EMBL" id="CP094984">
    <property type="protein sequence ID" value="UON93014.1"/>
    <property type="molecule type" value="Genomic_DNA"/>
</dbReference>
<dbReference type="GO" id="GO:0016780">
    <property type="term" value="F:phosphotransferase activity, for other substituted phosphate groups"/>
    <property type="evidence" value="ECO:0007669"/>
    <property type="project" value="InterPro"/>
</dbReference>
<dbReference type="EMBL" id="JAJFZT010000006">
    <property type="protein sequence ID" value="MCC3272965.1"/>
    <property type="molecule type" value="Genomic_DNA"/>
</dbReference>
<dbReference type="RefSeq" id="WP_227928919.1">
    <property type="nucleotide sequence ID" value="NZ_CP094984.1"/>
</dbReference>
<dbReference type="PROSITE" id="PS00379">
    <property type="entry name" value="CDP_ALCOHOL_P_TRANSF"/>
    <property type="match status" value="1"/>
</dbReference>
<feature type="transmembrane region" description="Helical" evidence="3">
    <location>
        <begin position="189"/>
        <end position="212"/>
    </location>
</feature>
<evidence type="ECO:0000313" key="7">
    <source>
        <dbReference type="Proteomes" id="UP001155145"/>
    </source>
</evidence>
<dbReference type="Gene3D" id="1.20.120.1760">
    <property type="match status" value="1"/>
</dbReference>
<evidence type="ECO:0000256" key="2">
    <source>
        <dbReference type="RuleBase" id="RU003750"/>
    </source>
</evidence>
<gene>
    <name evidence="4" type="ORF">LJ755_09530</name>
    <name evidence="5" type="ORF">MUK71_05155</name>
</gene>
<keyword evidence="6" id="KW-1185">Reference proteome</keyword>
<dbReference type="InterPro" id="IPR043130">
    <property type="entry name" value="CDP-OH_PTrfase_TM_dom"/>
</dbReference>